<dbReference type="Gene3D" id="3.30.10.20">
    <property type="match status" value="2"/>
</dbReference>
<comment type="catalytic activity">
    <reaction evidence="8">
        <text>L-threonyl-[protein] + ATP = O-phospho-L-threonyl-[protein] + ADP + H(+)</text>
        <dbReference type="Rhea" id="RHEA:46608"/>
        <dbReference type="Rhea" id="RHEA-COMP:11060"/>
        <dbReference type="Rhea" id="RHEA-COMP:11605"/>
        <dbReference type="ChEBI" id="CHEBI:15378"/>
        <dbReference type="ChEBI" id="CHEBI:30013"/>
        <dbReference type="ChEBI" id="CHEBI:30616"/>
        <dbReference type="ChEBI" id="CHEBI:61977"/>
        <dbReference type="ChEBI" id="CHEBI:456216"/>
        <dbReference type="EC" id="2.7.11.1"/>
    </reaction>
</comment>
<dbReference type="GO" id="GO:0005524">
    <property type="term" value="F:ATP binding"/>
    <property type="evidence" value="ECO:0007669"/>
    <property type="project" value="UniProtKB-UniRule"/>
</dbReference>
<evidence type="ECO:0000256" key="3">
    <source>
        <dbReference type="ARBA" id="ARBA00022679"/>
    </source>
</evidence>
<feature type="domain" description="PASTA" evidence="14">
    <location>
        <begin position="466"/>
        <end position="528"/>
    </location>
</feature>
<dbReference type="Pfam" id="PF03793">
    <property type="entry name" value="PASTA"/>
    <property type="match status" value="2"/>
</dbReference>
<dbReference type="CDD" id="cd14014">
    <property type="entry name" value="STKc_PknB_like"/>
    <property type="match status" value="1"/>
</dbReference>
<evidence type="ECO:0000259" key="13">
    <source>
        <dbReference type="PROSITE" id="PS50011"/>
    </source>
</evidence>
<dbReference type="PANTHER" id="PTHR43289:SF6">
    <property type="entry name" value="SERINE_THREONINE-PROTEIN KINASE NEKL-3"/>
    <property type="match status" value="1"/>
</dbReference>
<evidence type="ECO:0000256" key="11">
    <source>
        <dbReference type="SAM" id="MobiDB-lite"/>
    </source>
</evidence>
<evidence type="ECO:0000313" key="16">
    <source>
        <dbReference type="Proteomes" id="UP000244649"/>
    </source>
</evidence>
<keyword evidence="5 10" id="KW-0547">Nucleotide-binding</keyword>
<evidence type="ECO:0000256" key="10">
    <source>
        <dbReference type="PROSITE-ProRule" id="PRU10141"/>
    </source>
</evidence>
<keyword evidence="3" id="KW-0808">Transferase</keyword>
<organism evidence="15 16">
    <name type="scientific">Microbacterium testaceum</name>
    <name type="common">Aureobacterium testaceum</name>
    <name type="synonym">Brevibacterium testaceum</name>
    <dbReference type="NCBI Taxonomy" id="2033"/>
    <lineage>
        <taxon>Bacteria</taxon>
        <taxon>Bacillati</taxon>
        <taxon>Actinomycetota</taxon>
        <taxon>Actinomycetes</taxon>
        <taxon>Micrococcales</taxon>
        <taxon>Microbacteriaceae</taxon>
        <taxon>Microbacterium</taxon>
    </lineage>
</organism>
<feature type="region of interest" description="Disordered" evidence="11">
    <location>
        <begin position="527"/>
        <end position="554"/>
    </location>
</feature>
<dbReference type="Pfam" id="PF00069">
    <property type="entry name" value="Pkinase"/>
    <property type="match status" value="1"/>
</dbReference>
<dbReference type="PROSITE" id="PS00109">
    <property type="entry name" value="PROTEIN_KINASE_TYR"/>
    <property type="match status" value="1"/>
</dbReference>
<keyword evidence="12" id="KW-0472">Membrane</keyword>
<dbReference type="Gene3D" id="1.10.510.10">
    <property type="entry name" value="Transferase(Phosphotransferase) domain 1"/>
    <property type="match status" value="1"/>
</dbReference>
<accession>A0A2T7W5M5</accession>
<dbReference type="PROSITE" id="PS51178">
    <property type="entry name" value="PASTA"/>
    <property type="match status" value="2"/>
</dbReference>
<evidence type="ECO:0000259" key="14">
    <source>
        <dbReference type="PROSITE" id="PS51178"/>
    </source>
</evidence>
<keyword evidence="4" id="KW-0677">Repeat</keyword>
<feature type="domain" description="PASTA" evidence="14">
    <location>
        <begin position="397"/>
        <end position="463"/>
    </location>
</feature>
<gene>
    <name evidence="15" type="ORF">DC432_12970</name>
</gene>
<proteinExistence type="predicted"/>
<dbReference type="InterPro" id="IPR008266">
    <property type="entry name" value="Tyr_kinase_AS"/>
</dbReference>
<evidence type="ECO:0000256" key="1">
    <source>
        <dbReference type="ARBA" id="ARBA00012513"/>
    </source>
</evidence>
<dbReference type="Proteomes" id="UP000244649">
    <property type="component" value="Unassembled WGS sequence"/>
</dbReference>
<dbReference type="RefSeq" id="WP_116538237.1">
    <property type="nucleotide sequence ID" value="NZ_QDFT01000038.1"/>
</dbReference>
<feature type="region of interest" description="Disordered" evidence="11">
    <location>
        <begin position="295"/>
        <end position="316"/>
    </location>
</feature>
<dbReference type="EC" id="2.7.11.1" evidence="1"/>
<evidence type="ECO:0000256" key="4">
    <source>
        <dbReference type="ARBA" id="ARBA00022737"/>
    </source>
</evidence>
<keyword evidence="2" id="KW-0723">Serine/threonine-protein kinase</keyword>
<dbReference type="InterPro" id="IPR000719">
    <property type="entry name" value="Prot_kinase_dom"/>
</dbReference>
<dbReference type="AlphaFoldDB" id="A0A2T7W5M5"/>
<feature type="domain" description="Protein kinase" evidence="13">
    <location>
        <begin position="13"/>
        <end position="289"/>
    </location>
</feature>
<feature type="binding site" evidence="10">
    <location>
        <position position="42"/>
    </location>
    <ligand>
        <name>ATP</name>
        <dbReference type="ChEBI" id="CHEBI:30616"/>
    </ligand>
</feature>
<feature type="transmembrane region" description="Helical" evidence="12">
    <location>
        <begin position="336"/>
        <end position="356"/>
    </location>
</feature>
<keyword evidence="7 10" id="KW-0067">ATP-binding</keyword>
<dbReference type="PROSITE" id="PS50011">
    <property type="entry name" value="PROTEIN_KINASE_DOM"/>
    <property type="match status" value="1"/>
</dbReference>
<dbReference type="InterPro" id="IPR017441">
    <property type="entry name" value="Protein_kinase_ATP_BS"/>
</dbReference>
<evidence type="ECO:0000256" key="6">
    <source>
        <dbReference type="ARBA" id="ARBA00022777"/>
    </source>
</evidence>
<dbReference type="InterPro" id="IPR005543">
    <property type="entry name" value="PASTA_dom"/>
</dbReference>
<evidence type="ECO:0000256" key="9">
    <source>
        <dbReference type="ARBA" id="ARBA00048679"/>
    </source>
</evidence>
<feature type="compositionally biased region" description="Pro residues" evidence="11">
    <location>
        <begin position="304"/>
        <end position="313"/>
    </location>
</feature>
<dbReference type="PANTHER" id="PTHR43289">
    <property type="entry name" value="MITOGEN-ACTIVATED PROTEIN KINASE KINASE KINASE 20-RELATED"/>
    <property type="match status" value="1"/>
</dbReference>
<protein>
    <recommendedName>
        <fullName evidence="1">non-specific serine/threonine protein kinase</fullName>
        <ecNumber evidence="1">2.7.11.1</ecNumber>
    </recommendedName>
</protein>
<dbReference type="PROSITE" id="PS00107">
    <property type="entry name" value="PROTEIN_KINASE_ATP"/>
    <property type="match status" value="1"/>
</dbReference>
<dbReference type="Gene3D" id="3.30.200.20">
    <property type="entry name" value="Phosphorylase Kinase, domain 1"/>
    <property type="match status" value="1"/>
</dbReference>
<feature type="compositionally biased region" description="Pro residues" evidence="11">
    <location>
        <begin position="532"/>
        <end position="554"/>
    </location>
</feature>
<comment type="catalytic activity">
    <reaction evidence="9">
        <text>L-seryl-[protein] + ATP = O-phospho-L-seryl-[protein] + ADP + H(+)</text>
        <dbReference type="Rhea" id="RHEA:17989"/>
        <dbReference type="Rhea" id="RHEA-COMP:9863"/>
        <dbReference type="Rhea" id="RHEA-COMP:11604"/>
        <dbReference type="ChEBI" id="CHEBI:15378"/>
        <dbReference type="ChEBI" id="CHEBI:29999"/>
        <dbReference type="ChEBI" id="CHEBI:30616"/>
        <dbReference type="ChEBI" id="CHEBI:83421"/>
        <dbReference type="ChEBI" id="CHEBI:456216"/>
        <dbReference type="EC" id="2.7.11.1"/>
    </reaction>
</comment>
<name>A0A2T7W5M5_MICTE</name>
<keyword evidence="12" id="KW-1133">Transmembrane helix</keyword>
<evidence type="ECO:0000313" key="15">
    <source>
        <dbReference type="EMBL" id="PVE66031.1"/>
    </source>
</evidence>
<evidence type="ECO:0000256" key="2">
    <source>
        <dbReference type="ARBA" id="ARBA00022527"/>
    </source>
</evidence>
<dbReference type="EMBL" id="QDFT01000038">
    <property type="protein sequence ID" value="PVE66031.1"/>
    <property type="molecule type" value="Genomic_DNA"/>
</dbReference>
<evidence type="ECO:0000256" key="12">
    <source>
        <dbReference type="SAM" id="Phobius"/>
    </source>
</evidence>
<keyword evidence="6" id="KW-0418">Kinase</keyword>
<evidence type="ECO:0000256" key="5">
    <source>
        <dbReference type="ARBA" id="ARBA00022741"/>
    </source>
</evidence>
<dbReference type="SMART" id="SM00740">
    <property type="entry name" value="PASTA"/>
    <property type="match status" value="2"/>
</dbReference>
<evidence type="ECO:0000256" key="8">
    <source>
        <dbReference type="ARBA" id="ARBA00047899"/>
    </source>
</evidence>
<dbReference type="InterPro" id="IPR011009">
    <property type="entry name" value="Kinase-like_dom_sf"/>
</dbReference>
<evidence type="ECO:0000256" key="7">
    <source>
        <dbReference type="ARBA" id="ARBA00022840"/>
    </source>
</evidence>
<keyword evidence="12" id="KW-0812">Transmembrane</keyword>
<comment type="caution">
    <text evidence="15">The sequence shown here is derived from an EMBL/GenBank/DDBJ whole genome shotgun (WGS) entry which is preliminary data.</text>
</comment>
<dbReference type="GO" id="GO:0004674">
    <property type="term" value="F:protein serine/threonine kinase activity"/>
    <property type="evidence" value="ECO:0007669"/>
    <property type="project" value="UniProtKB-KW"/>
</dbReference>
<dbReference type="SUPFAM" id="SSF56112">
    <property type="entry name" value="Protein kinase-like (PK-like)"/>
    <property type="match status" value="1"/>
</dbReference>
<dbReference type="CDD" id="cd06577">
    <property type="entry name" value="PASTA_pknB"/>
    <property type="match status" value="2"/>
</dbReference>
<sequence length="554" mass="56319">MTSGTSDLVGRRFRVRGLLGSGGTASVYEAFDVEAGGLVALKMLHPHLATVPGARAAFLREAERARRVEHPGIPRVIAIGDDPADAIWTAWTFAPGATLAEIVRTEGPLPLPRATRVIELVLDALDAVHRAGLVHRDVSASNVLVHRDAAGEVSGASVIDFGLADVVGRTTRAGDVLLGAEQDRGRGESRIVGNPSYASPEQLRGDPVGVAGDLYQVGGLLHVALVGEPPFVRPRTEDTVRAHLSSVPPTVSVRVPGVPAALDRVVVRALLKNPDDRFASAAEMRAALVAATAGPPRASVSPVRPDPPPPPASPAATRVLAAHEPVRATRVGSSPVLWALLAGAAVLVGALVFALVPRGGPVEARDAEVAPTASVAPSVPASSAPSAATVAPVTETAPARVGVPEVAGLTLDEARAILAAAGLRVAPPLSSDDPRPAGTVLALTPAPGEQVPPGTAVALTVASGFTVIPDVRGRGADEAQYTVASAGLEIALRRVPTTAASPGTVMDAEPPVGTRVQRGARVTLVLAGDPATPVPTASPSPSRPTPTPTPEPTP</sequence>
<reference evidence="15 16" key="1">
    <citation type="submission" date="2018-04" db="EMBL/GenBank/DDBJ databases">
        <authorList>
            <person name="Go L.Y."/>
            <person name="Mitchell J.A."/>
        </authorList>
    </citation>
    <scope>NUCLEOTIDE SEQUENCE [LARGE SCALE GENOMIC DNA]</scope>
    <source>
        <strain evidence="15 16">TPD7010</strain>
    </source>
</reference>